<dbReference type="InterPro" id="IPR027417">
    <property type="entry name" value="P-loop_NTPase"/>
</dbReference>
<evidence type="ECO:0000313" key="4">
    <source>
        <dbReference type="EMBL" id="KGB24300.1"/>
    </source>
</evidence>
<evidence type="ECO:0000256" key="1">
    <source>
        <dbReference type="SAM" id="MobiDB-lite"/>
    </source>
</evidence>
<comment type="caution">
    <text evidence="4">The sequence shown here is derived from an EMBL/GenBank/DDBJ whole genome shotgun (WGS) entry which is preliminary data.</text>
</comment>
<dbReference type="PANTHER" id="PTHR35894">
    <property type="entry name" value="GENERAL SECRETION PATHWAY PROTEIN A-RELATED"/>
    <property type="match status" value="1"/>
</dbReference>
<evidence type="ECO:0000259" key="2">
    <source>
        <dbReference type="Pfam" id="PF09077"/>
    </source>
</evidence>
<feature type="domain" description="B transposition protein C-terminal" evidence="2">
    <location>
        <begin position="242"/>
        <end position="320"/>
    </location>
</feature>
<dbReference type="AlphaFoldDB" id="A0A094YQH1"/>
<dbReference type="Pfam" id="PF09077">
    <property type="entry name" value="Phage-MuB_C"/>
    <property type="match status" value="1"/>
</dbReference>
<sequence length="332" mass="36933">MSETENGIAHLGDERANSVSETLRTRVRAQMETDALSIRAASDQSGVGYSTLSAWLNGTYTGNHKQQEEKIEKWLNSCRTSTHVRKAMPQEPGFLETPSSQIWLSVFEYAQAGPDIGLITGNAGVGKTMSAEKYQKETPNVWLMTADSSMRSPTAILRELTELLDANEKRGPRMMASVIQRVRGTRGLIIVDEAQNLTTEAIDLLRTIFDRGRIGLVFMGNEPLKGRIEGMGRQSSHAQIFSRVGMRKNRLNPLVKDVLQVLDAWGITDSNLRKMGRWIAMQAGGLRTLNKTLRYAFMLVGSDNREELAEADLKASWKELTGTELPTFAGRE</sequence>
<protein>
    <submittedName>
        <fullName evidence="4">Putative DNA transposition protein</fullName>
    </submittedName>
</protein>
<dbReference type="InterPro" id="IPR052026">
    <property type="entry name" value="ExeA_AAA_ATPase_DNA-bind"/>
</dbReference>
<dbReference type="PATRIC" id="fig|104102.7.peg.1288"/>
<dbReference type="GO" id="GO:0006313">
    <property type="term" value="P:DNA transposition"/>
    <property type="evidence" value="ECO:0007669"/>
    <property type="project" value="InterPro"/>
</dbReference>
<keyword evidence="5" id="KW-1185">Reference proteome</keyword>
<feature type="domain" description="ORC1/DEAH AAA+ ATPase" evidence="3">
    <location>
        <begin position="114"/>
        <end position="226"/>
    </location>
</feature>
<proteinExistence type="predicted"/>
<name>A0A094YQH1_9PROT</name>
<accession>A0A094YQH1</accession>
<dbReference type="InterPro" id="IPR010982">
    <property type="entry name" value="Lambda_DNA-bd_dom_sf"/>
</dbReference>
<dbReference type="GO" id="GO:0016887">
    <property type="term" value="F:ATP hydrolysis activity"/>
    <property type="evidence" value="ECO:0007669"/>
    <property type="project" value="InterPro"/>
</dbReference>
<dbReference type="Gene3D" id="3.40.50.300">
    <property type="entry name" value="P-loop containing nucleotide triphosphate hydrolases"/>
    <property type="match status" value="1"/>
</dbReference>
<dbReference type="GO" id="GO:0003677">
    <property type="term" value="F:DNA binding"/>
    <property type="evidence" value="ECO:0007669"/>
    <property type="project" value="InterPro"/>
</dbReference>
<evidence type="ECO:0000259" key="3">
    <source>
        <dbReference type="Pfam" id="PF13401"/>
    </source>
</evidence>
<dbReference type="RefSeq" id="WP_035379176.1">
    <property type="nucleotide sequence ID" value="NZ_JAUYUW010000001.1"/>
</dbReference>
<dbReference type="STRING" id="104102.AtDm6_1298"/>
<dbReference type="Gene3D" id="1.10.260.40">
    <property type="entry name" value="lambda repressor-like DNA-binding domains"/>
    <property type="match status" value="1"/>
</dbReference>
<gene>
    <name evidence="4" type="ORF">AtDm6_1298</name>
</gene>
<dbReference type="GeneID" id="89478989"/>
<dbReference type="Proteomes" id="UP000029448">
    <property type="component" value="Unassembled WGS sequence"/>
</dbReference>
<feature type="region of interest" description="Disordered" evidence="1">
    <location>
        <begin position="1"/>
        <end position="21"/>
    </location>
</feature>
<dbReference type="Gene3D" id="1.10.1180.10">
    <property type="entry name" value="B transposition protein, C-terminal domain"/>
    <property type="match status" value="1"/>
</dbReference>
<dbReference type="EMBL" id="JOKM01000048">
    <property type="protein sequence ID" value="KGB24300.1"/>
    <property type="molecule type" value="Genomic_DNA"/>
</dbReference>
<dbReference type="SUPFAM" id="SSF52540">
    <property type="entry name" value="P-loop containing nucleoside triphosphate hydrolases"/>
    <property type="match status" value="1"/>
</dbReference>
<reference evidence="4 5" key="1">
    <citation type="submission" date="2014-06" db="EMBL/GenBank/DDBJ databases">
        <title>Functional and comparative genomic analyses of the Drosophila gut microbiota identify candidate symbiosis factors.</title>
        <authorList>
            <person name="Newell P.D."/>
            <person name="Chaston J.M."/>
            <person name="Douglas A.E."/>
        </authorList>
    </citation>
    <scope>NUCLEOTIDE SEQUENCE [LARGE SCALE GENOMIC DNA]</scope>
    <source>
        <strain evidence="4 5">DmCS_006</strain>
    </source>
</reference>
<evidence type="ECO:0000313" key="5">
    <source>
        <dbReference type="Proteomes" id="UP000029448"/>
    </source>
</evidence>
<dbReference type="InterPro" id="IPR009084">
    <property type="entry name" value="B_transpositn_C"/>
</dbReference>
<dbReference type="PANTHER" id="PTHR35894:SF5">
    <property type="entry name" value="MU-LIKE PROPHAGE FLUMU DNA TRANSPOSITION PROTEIN B"/>
    <property type="match status" value="1"/>
</dbReference>
<dbReference type="InterPro" id="IPR049945">
    <property type="entry name" value="AAA_22"/>
</dbReference>
<organism evidence="4 5">
    <name type="scientific">Acetobacter tropicalis</name>
    <dbReference type="NCBI Taxonomy" id="104102"/>
    <lineage>
        <taxon>Bacteria</taxon>
        <taxon>Pseudomonadati</taxon>
        <taxon>Pseudomonadota</taxon>
        <taxon>Alphaproteobacteria</taxon>
        <taxon>Acetobacterales</taxon>
        <taxon>Acetobacteraceae</taxon>
        <taxon>Acetobacter</taxon>
    </lineage>
</organism>
<dbReference type="InterPro" id="IPR036733">
    <property type="entry name" value="B_transposit_C_sf"/>
</dbReference>
<dbReference type="Pfam" id="PF13401">
    <property type="entry name" value="AAA_22"/>
    <property type="match status" value="1"/>
</dbReference>